<sequence length="96" mass="10606">MKNIPSVGKPVSRLEGHLKVTGSAKYAGEYEAPDLLYGYIVNSTITKGKIKSIDTEHVKKIEGVIEVFTHENKPSTAWFDFQYADMDAPPGIVLSH</sequence>
<proteinExistence type="predicted"/>
<dbReference type="AlphaFoldDB" id="A0A381FCV3"/>
<dbReference type="Proteomes" id="UP000254282">
    <property type="component" value="Unassembled WGS sequence"/>
</dbReference>
<feature type="domain" description="Aldehyde oxidase/xanthine dehydrogenase a/b hammerhead" evidence="1">
    <location>
        <begin position="21"/>
        <end position="87"/>
    </location>
</feature>
<dbReference type="Gene3D" id="3.90.1170.50">
    <property type="entry name" value="Aldehyde oxidase/xanthine dehydrogenase, a/b hammerhead"/>
    <property type="match status" value="1"/>
</dbReference>
<protein>
    <submittedName>
        <fullName evidence="2">4-hydroxybenzoyl-CoA reductase subunit alpha</fullName>
        <ecNumber evidence="2">1.3.7.9</ecNumber>
    </submittedName>
</protein>
<dbReference type="SMART" id="SM01008">
    <property type="entry name" value="Ald_Xan_dh_C"/>
    <property type="match status" value="1"/>
</dbReference>
<dbReference type="EMBL" id="UFVR01000004">
    <property type="protein sequence ID" value="SUX44400.1"/>
    <property type="molecule type" value="Genomic_DNA"/>
</dbReference>
<evidence type="ECO:0000313" key="2">
    <source>
        <dbReference type="EMBL" id="SUX44400.1"/>
    </source>
</evidence>
<name>A0A381FCV3_9FLAO</name>
<organism evidence="2 3">
    <name type="scientific">Chryseobacterium indoltheticum</name>
    <dbReference type="NCBI Taxonomy" id="254"/>
    <lineage>
        <taxon>Bacteria</taxon>
        <taxon>Pseudomonadati</taxon>
        <taxon>Bacteroidota</taxon>
        <taxon>Flavobacteriia</taxon>
        <taxon>Flavobacteriales</taxon>
        <taxon>Weeksellaceae</taxon>
        <taxon>Chryseobacterium group</taxon>
        <taxon>Chryseobacterium</taxon>
    </lineage>
</organism>
<evidence type="ECO:0000259" key="1">
    <source>
        <dbReference type="SMART" id="SM01008"/>
    </source>
</evidence>
<gene>
    <name evidence="2" type="primary">hcrA_3</name>
    <name evidence="2" type="ORF">NCTC13532_00799</name>
</gene>
<dbReference type="SUPFAM" id="SSF54665">
    <property type="entry name" value="CO dehydrogenase molybdoprotein N-domain-like"/>
    <property type="match status" value="1"/>
</dbReference>
<dbReference type="GO" id="GO:0016491">
    <property type="term" value="F:oxidoreductase activity"/>
    <property type="evidence" value="ECO:0007669"/>
    <property type="project" value="UniProtKB-KW"/>
</dbReference>
<keyword evidence="2" id="KW-0560">Oxidoreductase</keyword>
<dbReference type="Pfam" id="PF01315">
    <property type="entry name" value="Ald_Xan_dh_C"/>
    <property type="match status" value="1"/>
</dbReference>
<accession>A0A381FCV3</accession>
<dbReference type="InterPro" id="IPR000674">
    <property type="entry name" value="Ald_Oxase/Xan_DH_a/b"/>
</dbReference>
<evidence type="ECO:0000313" key="3">
    <source>
        <dbReference type="Proteomes" id="UP000254282"/>
    </source>
</evidence>
<reference evidence="2 3" key="1">
    <citation type="submission" date="2018-06" db="EMBL/GenBank/DDBJ databases">
        <authorList>
            <consortium name="Pathogen Informatics"/>
            <person name="Doyle S."/>
        </authorList>
    </citation>
    <scope>NUCLEOTIDE SEQUENCE [LARGE SCALE GENOMIC DNA]</scope>
    <source>
        <strain evidence="2 3">NCTC13532</strain>
    </source>
</reference>
<dbReference type="RefSeq" id="WP_262511194.1">
    <property type="nucleotide sequence ID" value="NZ_UFVR01000004.1"/>
</dbReference>
<dbReference type="EC" id="1.3.7.9" evidence="2"/>
<dbReference type="InterPro" id="IPR036856">
    <property type="entry name" value="Ald_Oxase/Xan_DH_a/b_sf"/>
</dbReference>